<sequence>MSSLTPSQATKVLEDILMLLTSPPTQAPAGPLSTDITLHHHHHLYQSSTTIPSLNRLVDSILVLDNIDTLPFVEVSLTRIYNILFAALQQSSHSPEPQLNTSLMIVDMLISAGHIALYQTRNHLIGTPSALGTGSSMVFQQLVCRVLEPMPRLVHMSYSSQYFTQEMKARLLSNCELVLSSIMVSTLKAVEQYDGASGEHLSHSILACARVFDETLLQLHTSIMSEMTVDHVSLISGAFALLRLMDHFSTVPEMQQAKSLMMPVLCSSDILEWTILSIQTCPESNQVQMLHGFLEQVVKFLDLFVESQDDISTIRGDRMPPITYCTGLNGKPPDHIESALADPEPLVRHRIMEGLNATLGSADSIAHSVLGRHIESIQLWLWKTAKMQHPSRSSDLLLSNLLLDWVTRRAPDKTLNETQQFGGPELNAISMHIVCFPEALKALKTLFTDCLATVTGQGTTKKENALPTFQLVCSTVERCSNSLQEPLPDVNPLLAEKGSVVESHRQFLGRILSDCLDTLAKGSSTTEEATHKLFRGIHTLRAKTLDLVDVPEKLYNTARLLVAISTLEVMGNSTQTMFEEQPLMASTLWECIQEIMDKFTQHGSDLSTSDPREHPHGFGLKFLVIGMRLILVGHLRTGSSANWFGLDDMALMSYYAIELCKRTRSCEVAQGVEYAISAKLSLSVLRQVAKRIQDYATNRTGGDGADRELWDKVGVLVECMLDLIWQDLVVTVKNPPCNSDESRVVWKVLGVLRAIMNDLTTLVSQAPATNNAVHSTRPPEVPLDLFLWVHSKLVHPGNGILLDGLMHRWMEEAMRLKKIEEEMMRHSSYVHPLVLRSGWKELDQAGFDILSIARMILLMTSHDPRSMPSDSSMPVVAQWLQEFLQDPVVSSFYSLHQSLGRNSS</sequence>
<dbReference type="Proteomes" id="UP000696485">
    <property type="component" value="Unassembled WGS sequence"/>
</dbReference>
<organism evidence="1 2">
    <name type="scientific">Podila minutissima</name>
    <dbReference type="NCBI Taxonomy" id="64525"/>
    <lineage>
        <taxon>Eukaryota</taxon>
        <taxon>Fungi</taxon>
        <taxon>Fungi incertae sedis</taxon>
        <taxon>Mucoromycota</taxon>
        <taxon>Mortierellomycotina</taxon>
        <taxon>Mortierellomycetes</taxon>
        <taxon>Mortierellales</taxon>
        <taxon>Mortierellaceae</taxon>
        <taxon>Podila</taxon>
    </lineage>
</organism>
<dbReference type="AlphaFoldDB" id="A0A9P5SNJ4"/>
<accession>A0A9P5SNJ4</accession>
<keyword evidence="2" id="KW-1185">Reference proteome</keyword>
<gene>
    <name evidence="1" type="ORF">BG006_004662</name>
</gene>
<protein>
    <submittedName>
        <fullName evidence="1">Uncharacterized protein</fullName>
    </submittedName>
</protein>
<reference evidence="1" key="1">
    <citation type="journal article" date="2020" name="Fungal Divers.">
        <title>Resolving the Mortierellaceae phylogeny through synthesis of multi-gene phylogenetics and phylogenomics.</title>
        <authorList>
            <person name="Vandepol N."/>
            <person name="Liber J."/>
            <person name="Desiro A."/>
            <person name="Na H."/>
            <person name="Kennedy M."/>
            <person name="Barry K."/>
            <person name="Grigoriev I.V."/>
            <person name="Miller A.N."/>
            <person name="O'Donnell K."/>
            <person name="Stajich J.E."/>
            <person name="Bonito G."/>
        </authorList>
    </citation>
    <scope>NUCLEOTIDE SEQUENCE</scope>
    <source>
        <strain evidence="1">NVP1</strain>
    </source>
</reference>
<proteinExistence type="predicted"/>
<comment type="caution">
    <text evidence="1">The sequence shown here is derived from an EMBL/GenBank/DDBJ whole genome shotgun (WGS) entry which is preliminary data.</text>
</comment>
<name>A0A9P5SNJ4_9FUNG</name>
<evidence type="ECO:0000313" key="2">
    <source>
        <dbReference type="Proteomes" id="UP000696485"/>
    </source>
</evidence>
<dbReference type="EMBL" id="JAAAUY010000259">
    <property type="protein sequence ID" value="KAF9332459.1"/>
    <property type="molecule type" value="Genomic_DNA"/>
</dbReference>
<evidence type="ECO:0000313" key="1">
    <source>
        <dbReference type="EMBL" id="KAF9332459.1"/>
    </source>
</evidence>